<accession>A0ABX1FDQ5</accession>
<protein>
    <recommendedName>
        <fullName evidence="4">HEAT repeat-containing protein</fullName>
    </recommendedName>
</protein>
<dbReference type="InterPro" id="IPR016024">
    <property type="entry name" value="ARM-type_fold"/>
</dbReference>
<evidence type="ECO:0000313" key="3">
    <source>
        <dbReference type="Proteomes" id="UP001515943"/>
    </source>
</evidence>
<reference evidence="2 3" key="1">
    <citation type="submission" date="2019-08" db="EMBL/GenBank/DDBJ databases">
        <title>Lentzea from Indian Himalayas.</title>
        <authorList>
            <person name="Mandal S."/>
            <person name="Mallick Gupta A."/>
            <person name="Maiti P.K."/>
            <person name="Sarkar J."/>
            <person name="Mandal S."/>
        </authorList>
    </citation>
    <scope>NUCLEOTIDE SEQUENCE [LARGE SCALE GENOMIC DNA]</scope>
    <source>
        <strain evidence="2 3">PSKA42</strain>
    </source>
</reference>
<dbReference type="Gene3D" id="1.25.10.10">
    <property type="entry name" value="Leucine-rich Repeat Variant"/>
    <property type="match status" value="1"/>
</dbReference>
<organism evidence="2 3">
    <name type="scientific">Lentzea indica</name>
    <dbReference type="NCBI Taxonomy" id="2604800"/>
    <lineage>
        <taxon>Bacteria</taxon>
        <taxon>Bacillati</taxon>
        <taxon>Actinomycetota</taxon>
        <taxon>Actinomycetes</taxon>
        <taxon>Pseudonocardiales</taxon>
        <taxon>Pseudonocardiaceae</taxon>
        <taxon>Lentzea</taxon>
    </lineage>
</organism>
<dbReference type="Proteomes" id="UP001515943">
    <property type="component" value="Unassembled WGS sequence"/>
</dbReference>
<dbReference type="RefSeq" id="WP_167972247.1">
    <property type="nucleotide sequence ID" value="NZ_VSRL01000023.1"/>
</dbReference>
<dbReference type="EMBL" id="VSRL01000023">
    <property type="protein sequence ID" value="NKE56987.1"/>
    <property type="molecule type" value="Genomic_DNA"/>
</dbReference>
<sequence length="262" mass="28882">MGSTTSDANEQQALDRIASSTSEEDWREAAVVLSSGSGAEVDHELLAMFHTALDRGEDSRAELVSRILAERDPDRDPSYAERLLPEPVAEPGRGERLAEWLVGEIPPGAEEWGFTRLRRLEPVKHYAGQLRDGASTARLLAAGNLGDTADADAFDVLLPALSDRSRNVRFAAVQSVRRLAEAGFAEEYSGHAVRQRLAELLSEDDRLVRVAAARTLFLFGDEALVAEALSRTTWSQRKLKRELEAVLRGDVPPLPKMWIGER</sequence>
<comment type="caution">
    <text evidence="2">The sequence shown here is derived from an EMBL/GenBank/DDBJ whole genome shotgun (WGS) entry which is preliminary data.</text>
</comment>
<evidence type="ECO:0000256" key="1">
    <source>
        <dbReference type="SAM" id="MobiDB-lite"/>
    </source>
</evidence>
<name>A0ABX1FDQ5_9PSEU</name>
<evidence type="ECO:0008006" key="4">
    <source>
        <dbReference type="Google" id="ProtNLM"/>
    </source>
</evidence>
<keyword evidence="3" id="KW-1185">Reference proteome</keyword>
<gene>
    <name evidence="2" type="ORF">FXN61_09110</name>
</gene>
<dbReference type="InterPro" id="IPR011989">
    <property type="entry name" value="ARM-like"/>
</dbReference>
<feature type="compositionally biased region" description="Polar residues" evidence="1">
    <location>
        <begin position="1"/>
        <end position="12"/>
    </location>
</feature>
<dbReference type="SUPFAM" id="SSF48371">
    <property type="entry name" value="ARM repeat"/>
    <property type="match status" value="1"/>
</dbReference>
<proteinExistence type="predicted"/>
<evidence type="ECO:0000313" key="2">
    <source>
        <dbReference type="EMBL" id="NKE56987.1"/>
    </source>
</evidence>
<feature type="region of interest" description="Disordered" evidence="1">
    <location>
        <begin position="1"/>
        <end position="25"/>
    </location>
</feature>
<dbReference type="Pfam" id="PF13646">
    <property type="entry name" value="HEAT_2"/>
    <property type="match status" value="1"/>
</dbReference>